<reference evidence="1 2" key="1">
    <citation type="submission" date="2018-02" db="EMBL/GenBank/DDBJ databases">
        <title>Draft genome sequences of Elsinoe sp., causing black scab on jojoba.</title>
        <authorList>
            <person name="Stodart B."/>
            <person name="Jeffress S."/>
            <person name="Ash G."/>
            <person name="Arun Chinnappa K."/>
        </authorList>
    </citation>
    <scope>NUCLEOTIDE SEQUENCE [LARGE SCALE GENOMIC DNA]</scope>
    <source>
        <strain evidence="1 2">Hillstone_2</strain>
    </source>
</reference>
<dbReference type="Proteomes" id="UP000308133">
    <property type="component" value="Unassembled WGS sequence"/>
</dbReference>
<gene>
    <name evidence="1" type="ORF">C1H76_4996</name>
</gene>
<dbReference type="AlphaFoldDB" id="A0A4U7B1R7"/>
<dbReference type="EMBL" id="PTQR01000060">
    <property type="protein sequence ID" value="TKX22960.1"/>
    <property type="molecule type" value="Genomic_DNA"/>
</dbReference>
<proteinExistence type="predicted"/>
<sequence>MATFEEARLQEYGELLDLGVSTEFLNTIERQHNVWPSRIMARVALFNRIFGYLTANLETTTAQGDFRVALCRIQQALCQHHQMLTAREEAHEDRMSKLMLCDLDLFFKGP</sequence>
<accession>A0A4U7B1R7</accession>
<evidence type="ECO:0000313" key="1">
    <source>
        <dbReference type="EMBL" id="TKX22960.1"/>
    </source>
</evidence>
<protein>
    <submittedName>
        <fullName evidence="1">Uncharacterized protein</fullName>
    </submittedName>
</protein>
<evidence type="ECO:0000313" key="2">
    <source>
        <dbReference type="Proteomes" id="UP000308133"/>
    </source>
</evidence>
<name>A0A4U7B1R7_9PEZI</name>
<organism evidence="1 2">
    <name type="scientific">Elsinoe australis</name>
    <dbReference type="NCBI Taxonomy" id="40998"/>
    <lineage>
        <taxon>Eukaryota</taxon>
        <taxon>Fungi</taxon>
        <taxon>Dikarya</taxon>
        <taxon>Ascomycota</taxon>
        <taxon>Pezizomycotina</taxon>
        <taxon>Dothideomycetes</taxon>
        <taxon>Dothideomycetidae</taxon>
        <taxon>Myriangiales</taxon>
        <taxon>Elsinoaceae</taxon>
        <taxon>Elsinoe</taxon>
    </lineage>
</organism>
<comment type="caution">
    <text evidence="1">The sequence shown here is derived from an EMBL/GenBank/DDBJ whole genome shotgun (WGS) entry which is preliminary data.</text>
</comment>